<evidence type="ECO:0000313" key="2">
    <source>
        <dbReference type="Proteomes" id="UP000886520"/>
    </source>
</evidence>
<accession>A0A9D4U1H9</accession>
<keyword evidence="2" id="KW-1185">Reference proteome</keyword>
<dbReference type="AlphaFoldDB" id="A0A9D4U1H9"/>
<reference evidence="1" key="1">
    <citation type="submission" date="2021-01" db="EMBL/GenBank/DDBJ databases">
        <title>Adiantum capillus-veneris genome.</title>
        <authorList>
            <person name="Fang Y."/>
            <person name="Liao Q."/>
        </authorList>
    </citation>
    <scope>NUCLEOTIDE SEQUENCE</scope>
    <source>
        <strain evidence="1">H3</strain>
        <tissue evidence="1">Leaf</tissue>
    </source>
</reference>
<dbReference type="Proteomes" id="UP000886520">
    <property type="component" value="Chromosome 25"/>
</dbReference>
<evidence type="ECO:0000313" key="1">
    <source>
        <dbReference type="EMBL" id="KAI5059597.1"/>
    </source>
</evidence>
<dbReference type="EMBL" id="JABFUD020000025">
    <property type="protein sequence ID" value="KAI5059597.1"/>
    <property type="molecule type" value="Genomic_DNA"/>
</dbReference>
<sequence length="136" mass="15421">MMEKTLVGACHCSLRARPLKSSEALLIPFVHSSKPLRRRHVEVAMLEHNVLEKTSFKCKLVNPQAESTKNGFSFEGTRLEEQNVTILLIIEYDSPVYKVAMDAYEATCMVYPSWIVVFKDSLIAQSAQSVAWTAWK</sequence>
<organism evidence="1 2">
    <name type="scientific">Adiantum capillus-veneris</name>
    <name type="common">Maidenhair fern</name>
    <dbReference type="NCBI Taxonomy" id="13818"/>
    <lineage>
        <taxon>Eukaryota</taxon>
        <taxon>Viridiplantae</taxon>
        <taxon>Streptophyta</taxon>
        <taxon>Embryophyta</taxon>
        <taxon>Tracheophyta</taxon>
        <taxon>Polypodiopsida</taxon>
        <taxon>Polypodiidae</taxon>
        <taxon>Polypodiales</taxon>
        <taxon>Pteridineae</taxon>
        <taxon>Pteridaceae</taxon>
        <taxon>Vittarioideae</taxon>
        <taxon>Adiantum</taxon>
    </lineage>
</organism>
<name>A0A9D4U1H9_ADICA</name>
<comment type="caution">
    <text evidence="1">The sequence shown here is derived from an EMBL/GenBank/DDBJ whole genome shotgun (WGS) entry which is preliminary data.</text>
</comment>
<proteinExistence type="predicted"/>
<gene>
    <name evidence="1" type="ORF">GOP47_0025916</name>
</gene>
<protein>
    <submittedName>
        <fullName evidence="1">Uncharacterized protein</fullName>
    </submittedName>
</protein>